<dbReference type="InterPro" id="IPR027417">
    <property type="entry name" value="P-loop_NTPase"/>
</dbReference>
<evidence type="ECO:0000256" key="4">
    <source>
        <dbReference type="ARBA" id="ARBA00022840"/>
    </source>
</evidence>
<gene>
    <name evidence="6" type="ORF">UX60_C0042G0005</name>
</gene>
<dbReference type="GO" id="GO:0005524">
    <property type="term" value="F:ATP binding"/>
    <property type="evidence" value="ECO:0007669"/>
    <property type="project" value="UniProtKB-KW"/>
</dbReference>
<keyword evidence="2" id="KW-0813">Transport</keyword>
<organism evidence="6 7">
    <name type="scientific">Berkelbacteria bacterium GW2011_GWA2_46_7</name>
    <dbReference type="NCBI Taxonomy" id="1618335"/>
    <lineage>
        <taxon>Bacteria</taxon>
        <taxon>Candidatus Berkelbacteria</taxon>
    </lineage>
</organism>
<dbReference type="AlphaFoldDB" id="A0A0G1TC03"/>
<dbReference type="Proteomes" id="UP000034487">
    <property type="component" value="Unassembled WGS sequence"/>
</dbReference>
<proteinExistence type="inferred from homology"/>
<dbReference type="SUPFAM" id="SSF52540">
    <property type="entry name" value="P-loop containing nucleoside triphosphate hydrolases"/>
    <property type="match status" value="1"/>
</dbReference>
<evidence type="ECO:0000256" key="3">
    <source>
        <dbReference type="ARBA" id="ARBA00022741"/>
    </source>
</evidence>
<protein>
    <submittedName>
        <fullName evidence="6">ABC transporter ATP-binding protein</fullName>
    </submittedName>
</protein>
<dbReference type="Pfam" id="PF00005">
    <property type="entry name" value="ABC_tran"/>
    <property type="match status" value="1"/>
</dbReference>
<comment type="caution">
    <text evidence="6">The sequence shown here is derived from an EMBL/GenBank/DDBJ whole genome shotgun (WGS) entry which is preliminary data.</text>
</comment>
<reference evidence="6 7" key="1">
    <citation type="journal article" date="2015" name="Nature">
        <title>rRNA introns, odd ribosomes, and small enigmatic genomes across a large radiation of phyla.</title>
        <authorList>
            <person name="Brown C.T."/>
            <person name="Hug L.A."/>
            <person name="Thomas B.C."/>
            <person name="Sharon I."/>
            <person name="Castelle C.J."/>
            <person name="Singh A."/>
            <person name="Wilkins M.J."/>
            <person name="Williams K.H."/>
            <person name="Banfield J.F."/>
        </authorList>
    </citation>
    <scope>NUCLEOTIDE SEQUENCE [LARGE SCALE GENOMIC DNA]</scope>
</reference>
<evidence type="ECO:0000256" key="2">
    <source>
        <dbReference type="ARBA" id="ARBA00022448"/>
    </source>
</evidence>
<comment type="similarity">
    <text evidence="1">Belongs to the ABC transporter superfamily.</text>
</comment>
<keyword evidence="4 6" id="KW-0067">ATP-binding</keyword>
<dbReference type="PANTHER" id="PTHR42711:SF5">
    <property type="entry name" value="ABC TRANSPORTER ATP-BINDING PROTEIN NATA"/>
    <property type="match status" value="1"/>
</dbReference>
<evidence type="ECO:0000256" key="1">
    <source>
        <dbReference type="ARBA" id="ARBA00005417"/>
    </source>
</evidence>
<evidence type="ECO:0000313" key="7">
    <source>
        <dbReference type="Proteomes" id="UP000034487"/>
    </source>
</evidence>
<accession>A0A0G1TC03</accession>
<dbReference type="InterPro" id="IPR050763">
    <property type="entry name" value="ABC_transporter_ATP-binding"/>
</dbReference>
<name>A0A0G1TC03_9BACT</name>
<dbReference type="Gene3D" id="3.40.50.300">
    <property type="entry name" value="P-loop containing nucleotide triphosphate hydrolases"/>
    <property type="match status" value="1"/>
</dbReference>
<evidence type="ECO:0000313" key="6">
    <source>
        <dbReference type="EMBL" id="KKU42955.1"/>
    </source>
</evidence>
<dbReference type="PROSITE" id="PS50893">
    <property type="entry name" value="ABC_TRANSPORTER_2"/>
    <property type="match status" value="1"/>
</dbReference>
<dbReference type="PANTHER" id="PTHR42711">
    <property type="entry name" value="ABC TRANSPORTER ATP-BINDING PROTEIN"/>
    <property type="match status" value="1"/>
</dbReference>
<dbReference type="InterPro" id="IPR003439">
    <property type="entry name" value="ABC_transporter-like_ATP-bd"/>
</dbReference>
<sequence>MLKVQDLVAGAVTERIDGLSFKVGTGEVLAVVGSSDSGKHLLGQVIAGVHQAIQGEVLINHYRLNSISDKARIQLGYLPNPAPTEDSLTGYELLDLIGSVYHLAPPARSERIQNLIERLEIGPSVYSVLEAAPAQVRQKVALGATVIHRPKLVILDEPTQMLDFNGPRIVGELIKSLTASSSSVLLITDNLEFAQGLADHFLVLSNGQKLIEGTMAQLLNQSHPHTRTLRGVLEAVGS</sequence>
<dbReference type="GO" id="GO:0016887">
    <property type="term" value="F:ATP hydrolysis activity"/>
    <property type="evidence" value="ECO:0007669"/>
    <property type="project" value="InterPro"/>
</dbReference>
<evidence type="ECO:0000259" key="5">
    <source>
        <dbReference type="PROSITE" id="PS50893"/>
    </source>
</evidence>
<feature type="domain" description="ABC transporter" evidence="5">
    <location>
        <begin position="2"/>
        <end position="231"/>
    </location>
</feature>
<keyword evidence="3" id="KW-0547">Nucleotide-binding</keyword>
<dbReference type="EMBL" id="LCMV01000042">
    <property type="protein sequence ID" value="KKU42955.1"/>
    <property type="molecule type" value="Genomic_DNA"/>
</dbReference>